<feature type="compositionally biased region" description="Acidic residues" evidence="8">
    <location>
        <begin position="458"/>
        <end position="468"/>
    </location>
</feature>
<dbReference type="InterPro" id="IPR050973">
    <property type="entry name" value="H3K9_Histone-Lys_N-MTase"/>
</dbReference>
<dbReference type="PROSITE" id="PS50868">
    <property type="entry name" value="POST_SET"/>
    <property type="match status" value="1"/>
</dbReference>
<dbReference type="GO" id="GO:0005694">
    <property type="term" value="C:chromosome"/>
    <property type="evidence" value="ECO:0007669"/>
    <property type="project" value="UniProtKB-SubCell"/>
</dbReference>
<dbReference type="SUPFAM" id="SSF82199">
    <property type="entry name" value="SET domain"/>
    <property type="match status" value="1"/>
</dbReference>
<feature type="domain" description="Post-SET" evidence="11">
    <location>
        <begin position="763"/>
        <end position="779"/>
    </location>
</feature>
<dbReference type="PROSITE" id="PS50280">
    <property type="entry name" value="SET"/>
    <property type="match status" value="1"/>
</dbReference>
<evidence type="ECO:0000256" key="6">
    <source>
        <dbReference type="ARBA" id="ARBA00022723"/>
    </source>
</evidence>
<feature type="compositionally biased region" description="Pro residues" evidence="8">
    <location>
        <begin position="469"/>
        <end position="482"/>
    </location>
</feature>
<evidence type="ECO:0000256" key="3">
    <source>
        <dbReference type="ARBA" id="ARBA00022603"/>
    </source>
</evidence>
<sequence>MKTGDRIECLEILRLAIVNPNSGADYWILQSQEVDGKQGTGYFTVNSSDLSLEFSALFGAYAVTSPFKKAVEMDPDNLRFTLDAIELSSNERIVETLRLIGPSEEGFLISAMPKPSPQIEHRQPTLMIIDAPALNTRGGGSNIQSLFPAAEFTTSGSTAEEMISQFRLDMLRADANWLSALICSWPSPCPRQDDAEILLNFSRHFGTWRDRNAALWRQESAETFLARQLNTILSLEKSYQDWRTASLASWKLHQELSTSTPQRTSRTRNTTLETVIRSNAQQRMLREAKIITMLGLLYEAWKIHLFSGVALLSNGPGLDSDLLIMERCRAAFAEQDGSATVEELLAPRQNLLENGGTSAVDLTSLLGQVAEDTISETDIITLVGEQSPLKRRESARLKRKLNQLDEPVQSLADSISQGDNLEEIVEEPPQLRLSARLKQKRAKSDGVEAVAELLVQDEETEHEDEAEDVPPPALMALRPPPLQTRTWSLPPRVRRTRRDIIQHEWNKVAREAGAAKIEFVNDIDDEELPPGIGILFPYIERSFLFDIGIPEPSPLTGCSCHGKKGCDKKRRCSCQKKLGCGPAYTRDGLFIFNTDSEVIECNAACECSSKCINRVAQLPRQLPVQIFKTDKRGWGVKIPVRIEKGRVLGLYTGLLIRREEADKLSGTRASYCFDLDVNEEPDKEPPENAYSVDAHSCDPNLKIISVVYDSTPEDNMPYPALVATKNIPAFTELTFDYNPAHQTEYELKKYREKAHAKRSKSKKMSRCLCGASQCRGWLSVVA</sequence>
<evidence type="ECO:0000256" key="2">
    <source>
        <dbReference type="ARBA" id="ARBA00022454"/>
    </source>
</evidence>
<evidence type="ECO:0000259" key="10">
    <source>
        <dbReference type="PROSITE" id="PS50867"/>
    </source>
</evidence>
<evidence type="ECO:0000259" key="9">
    <source>
        <dbReference type="PROSITE" id="PS50280"/>
    </source>
</evidence>
<comment type="subcellular location">
    <subcellularLocation>
        <location evidence="1">Chromosome</location>
    </subcellularLocation>
</comment>
<dbReference type="InterPro" id="IPR046341">
    <property type="entry name" value="SET_dom_sf"/>
</dbReference>
<dbReference type="InterPro" id="IPR007728">
    <property type="entry name" value="Pre-SET_dom"/>
</dbReference>
<dbReference type="AlphaFoldDB" id="A0AAW0DLA2"/>
<evidence type="ECO:0000313" key="12">
    <source>
        <dbReference type="EMBL" id="KAK7052529.1"/>
    </source>
</evidence>
<dbReference type="EMBL" id="JAWWNJ010000007">
    <property type="protein sequence ID" value="KAK7052529.1"/>
    <property type="molecule type" value="Genomic_DNA"/>
</dbReference>
<comment type="caution">
    <text evidence="12">The sequence shown here is derived from an EMBL/GenBank/DDBJ whole genome shotgun (WGS) entry which is preliminary data.</text>
</comment>
<dbReference type="SMART" id="SM00317">
    <property type="entry name" value="SET"/>
    <property type="match status" value="1"/>
</dbReference>
<dbReference type="PANTHER" id="PTHR46223:SF3">
    <property type="entry name" value="HISTONE-LYSINE N-METHYLTRANSFERASE SET-23"/>
    <property type="match status" value="1"/>
</dbReference>
<feature type="domain" description="Pre-SET" evidence="10">
    <location>
        <begin position="556"/>
        <end position="619"/>
    </location>
</feature>
<name>A0AAW0DLA2_9AGAR</name>
<dbReference type="InterPro" id="IPR003616">
    <property type="entry name" value="Post-SET_dom"/>
</dbReference>
<dbReference type="GO" id="GO:0032259">
    <property type="term" value="P:methylation"/>
    <property type="evidence" value="ECO:0007669"/>
    <property type="project" value="UniProtKB-KW"/>
</dbReference>
<dbReference type="PROSITE" id="PS50867">
    <property type="entry name" value="PRE_SET"/>
    <property type="match status" value="1"/>
</dbReference>
<evidence type="ECO:0000256" key="4">
    <source>
        <dbReference type="ARBA" id="ARBA00022679"/>
    </source>
</evidence>
<keyword evidence="4" id="KW-0808">Transferase</keyword>
<evidence type="ECO:0000256" key="7">
    <source>
        <dbReference type="ARBA" id="ARBA00022833"/>
    </source>
</evidence>
<evidence type="ECO:0000259" key="11">
    <source>
        <dbReference type="PROSITE" id="PS50868"/>
    </source>
</evidence>
<keyword evidence="3" id="KW-0489">Methyltransferase</keyword>
<evidence type="ECO:0000256" key="5">
    <source>
        <dbReference type="ARBA" id="ARBA00022691"/>
    </source>
</evidence>
<evidence type="ECO:0000256" key="1">
    <source>
        <dbReference type="ARBA" id="ARBA00004286"/>
    </source>
</evidence>
<protein>
    <submittedName>
        <fullName evidence="12">SET-domain-containing protein</fullName>
    </submittedName>
</protein>
<keyword evidence="7" id="KW-0862">Zinc</keyword>
<dbReference type="InterPro" id="IPR001214">
    <property type="entry name" value="SET_dom"/>
</dbReference>
<evidence type="ECO:0000256" key="8">
    <source>
        <dbReference type="SAM" id="MobiDB-lite"/>
    </source>
</evidence>
<keyword evidence="2" id="KW-0158">Chromosome</keyword>
<proteinExistence type="predicted"/>
<keyword evidence="5" id="KW-0949">S-adenosyl-L-methionine</keyword>
<dbReference type="PANTHER" id="PTHR46223">
    <property type="entry name" value="HISTONE-LYSINE N-METHYLTRANSFERASE SUV39H"/>
    <property type="match status" value="1"/>
</dbReference>
<keyword evidence="6" id="KW-0479">Metal-binding</keyword>
<gene>
    <name evidence="12" type="ORF">R3P38DRAFT_3172832</name>
</gene>
<dbReference type="Pfam" id="PF05033">
    <property type="entry name" value="Pre-SET"/>
    <property type="match status" value="1"/>
</dbReference>
<keyword evidence="13" id="KW-1185">Reference proteome</keyword>
<dbReference type="Proteomes" id="UP001362999">
    <property type="component" value="Unassembled WGS sequence"/>
</dbReference>
<organism evidence="12 13">
    <name type="scientific">Favolaschia claudopus</name>
    <dbReference type="NCBI Taxonomy" id="2862362"/>
    <lineage>
        <taxon>Eukaryota</taxon>
        <taxon>Fungi</taxon>
        <taxon>Dikarya</taxon>
        <taxon>Basidiomycota</taxon>
        <taxon>Agaricomycotina</taxon>
        <taxon>Agaricomycetes</taxon>
        <taxon>Agaricomycetidae</taxon>
        <taxon>Agaricales</taxon>
        <taxon>Marasmiineae</taxon>
        <taxon>Mycenaceae</taxon>
        <taxon>Favolaschia</taxon>
    </lineage>
</organism>
<dbReference type="Gene3D" id="2.170.270.10">
    <property type="entry name" value="SET domain"/>
    <property type="match status" value="1"/>
</dbReference>
<dbReference type="GO" id="GO:0008270">
    <property type="term" value="F:zinc ion binding"/>
    <property type="evidence" value="ECO:0007669"/>
    <property type="project" value="InterPro"/>
</dbReference>
<accession>A0AAW0DLA2</accession>
<dbReference type="Pfam" id="PF00856">
    <property type="entry name" value="SET"/>
    <property type="match status" value="1"/>
</dbReference>
<dbReference type="GO" id="GO:0005634">
    <property type="term" value="C:nucleus"/>
    <property type="evidence" value="ECO:0007669"/>
    <property type="project" value="InterPro"/>
</dbReference>
<evidence type="ECO:0000313" key="13">
    <source>
        <dbReference type="Proteomes" id="UP001362999"/>
    </source>
</evidence>
<feature type="region of interest" description="Disordered" evidence="8">
    <location>
        <begin position="458"/>
        <end position="485"/>
    </location>
</feature>
<dbReference type="GO" id="GO:0042054">
    <property type="term" value="F:histone methyltransferase activity"/>
    <property type="evidence" value="ECO:0007669"/>
    <property type="project" value="InterPro"/>
</dbReference>
<dbReference type="SMART" id="SM00468">
    <property type="entry name" value="PreSET"/>
    <property type="match status" value="1"/>
</dbReference>
<reference evidence="12 13" key="1">
    <citation type="journal article" date="2024" name="J Genomics">
        <title>Draft genome sequencing and assembly of Favolaschia claudopus CIRM-BRFM 2984 isolated from oak limbs.</title>
        <authorList>
            <person name="Navarro D."/>
            <person name="Drula E."/>
            <person name="Chaduli D."/>
            <person name="Cazenave R."/>
            <person name="Ahrendt S."/>
            <person name="Wang J."/>
            <person name="Lipzen A."/>
            <person name="Daum C."/>
            <person name="Barry K."/>
            <person name="Grigoriev I.V."/>
            <person name="Favel A."/>
            <person name="Rosso M.N."/>
            <person name="Martin F."/>
        </authorList>
    </citation>
    <scope>NUCLEOTIDE SEQUENCE [LARGE SCALE GENOMIC DNA]</scope>
    <source>
        <strain evidence="12 13">CIRM-BRFM 2984</strain>
    </source>
</reference>
<feature type="domain" description="SET" evidence="9">
    <location>
        <begin position="622"/>
        <end position="738"/>
    </location>
</feature>